<evidence type="ECO:0000256" key="1">
    <source>
        <dbReference type="ARBA" id="ARBA00006541"/>
    </source>
</evidence>
<comment type="similarity">
    <text evidence="1 7">Belongs to the mannitol dehydrogenase family.</text>
</comment>
<evidence type="ECO:0000313" key="10">
    <source>
        <dbReference type="EMBL" id="CAG9620218.1"/>
    </source>
</evidence>
<dbReference type="RefSeq" id="WP_230500154.1">
    <property type="nucleotide sequence ID" value="NZ_CAKJTJ010000004.1"/>
</dbReference>
<organism evidence="10 11">
    <name type="scientific">Sutcliffiella rhizosphaerae</name>
    <dbReference type="NCBI Taxonomy" id="2880967"/>
    <lineage>
        <taxon>Bacteria</taxon>
        <taxon>Bacillati</taxon>
        <taxon>Bacillota</taxon>
        <taxon>Bacilli</taxon>
        <taxon>Bacillales</taxon>
        <taxon>Bacillaceae</taxon>
        <taxon>Sutcliffiella</taxon>
    </lineage>
</organism>
<sequence>MRALHFGAGNIGRGFIGALLYQAGYHTTFADVNSEIVNLINEKQAYRVVLADESQEELVVKNISAINSMTHPEELEAAIVEAAIITTAVGPSILPIIAKSLVSGLRKRLETNKEPLNIIACENLIGGSSLLKKHVYDQLAPEEATSFDEIFAFPDAAVDRIVPNQTNEDKLMVQVEPYYEWVVDESAIIGNTPSIEGITFVADLTPYIERKLFTVNTGHAASAYIGYHKGYQTIDEALLDKDVRSFLQAALKETGMMLVGKYGFDKKEHEEYIEKIIGRFENSYIIDEVTRVGRAPLRKLGGNDRLVGPAKQYLELFGQPPVNLVKAIAAAFRYDVIEDEEAVTIQKLIKEIGIKEAVIEVTSLEEESLLVNLIVEEFHTL</sequence>
<dbReference type="SUPFAM" id="SSF48179">
    <property type="entry name" value="6-phosphogluconate dehydrogenase C-terminal domain-like"/>
    <property type="match status" value="1"/>
</dbReference>
<evidence type="ECO:0000256" key="7">
    <source>
        <dbReference type="HAMAP-Rule" id="MF_00196"/>
    </source>
</evidence>
<reference evidence="10 11" key="1">
    <citation type="submission" date="2021-10" db="EMBL/GenBank/DDBJ databases">
        <authorList>
            <person name="Criscuolo A."/>
        </authorList>
    </citation>
    <scope>NUCLEOTIDE SEQUENCE [LARGE SCALE GENOMIC DNA]</scope>
    <source>
        <strain evidence="11">CIP 111883</strain>
    </source>
</reference>
<dbReference type="PANTHER" id="PTHR30524:SF0">
    <property type="entry name" value="ALTRONATE OXIDOREDUCTASE-RELATED"/>
    <property type="match status" value="1"/>
</dbReference>
<dbReference type="InterPro" id="IPR013328">
    <property type="entry name" value="6PGD_dom2"/>
</dbReference>
<dbReference type="GO" id="GO:0008926">
    <property type="term" value="F:mannitol-1-phosphate 5-dehydrogenase activity"/>
    <property type="evidence" value="ECO:0007669"/>
    <property type="project" value="UniProtKB-EC"/>
</dbReference>
<dbReference type="InterPro" id="IPR036291">
    <property type="entry name" value="NAD(P)-bd_dom_sf"/>
</dbReference>
<dbReference type="InterPro" id="IPR023028">
    <property type="entry name" value="Mannitol_1_phos_5_DH"/>
</dbReference>
<dbReference type="Pfam" id="PF01232">
    <property type="entry name" value="Mannitol_dh"/>
    <property type="match status" value="1"/>
</dbReference>
<protein>
    <recommendedName>
        <fullName evidence="3 7">Mannitol-1-phosphate 5-dehydrogenase</fullName>
        <ecNumber evidence="2 7">1.1.1.17</ecNumber>
    </recommendedName>
</protein>
<feature type="domain" description="Mannitol dehydrogenase N-terminal" evidence="8">
    <location>
        <begin position="1"/>
        <end position="197"/>
    </location>
</feature>
<dbReference type="NCBIfam" id="NF002649">
    <property type="entry name" value="PRK02318.2-1"/>
    <property type="match status" value="1"/>
</dbReference>
<dbReference type="InterPro" id="IPR008927">
    <property type="entry name" value="6-PGluconate_DH-like_C_sf"/>
</dbReference>
<comment type="caution">
    <text evidence="10">The sequence shown here is derived from an EMBL/GenBank/DDBJ whole genome shotgun (WGS) entry which is preliminary data.</text>
</comment>
<dbReference type="InterPro" id="IPR013131">
    <property type="entry name" value="Mannitol_DH_N"/>
</dbReference>
<proteinExistence type="inferred from homology"/>
<evidence type="ECO:0000259" key="9">
    <source>
        <dbReference type="Pfam" id="PF08125"/>
    </source>
</evidence>
<evidence type="ECO:0000259" key="8">
    <source>
        <dbReference type="Pfam" id="PF01232"/>
    </source>
</evidence>
<dbReference type="SUPFAM" id="SSF51735">
    <property type="entry name" value="NAD(P)-binding Rossmann-fold domains"/>
    <property type="match status" value="1"/>
</dbReference>
<accession>A0ABM8YK67</accession>
<gene>
    <name evidence="7 10" type="primary">mtlD</name>
    <name evidence="10" type="ORF">BACCIP111883_00986</name>
</gene>
<dbReference type="NCBIfam" id="NF002646">
    <property type="entry name" value="PRK02318.1-2"/>
    <property type="match status" value="1"/>
</dbReference>
<name>A0ABM8YK67_9BACI</name>
<dbReference type="EMBL" id="CAKJTJ010000004">
    <property type="protein sequence ID" value="CAG9620218.1"/>
    <property type="molecule type" value="Genomic_DNA"/>
</dbReference>
<dbReference type="Pfam" id="PF08125">
    <property type="entry name" value="Mannitol_dh_C"/>
    <property type="match status" value="1"/>
</dbReference>
<keyword evidence="11" id="KW-1185">Reference proteome</keyword>
<keyword evidence="4 7" id="KW-0560">Oxidoreductase</keyword>
<evidence type="ECO:0000256" key="2">
    <source>
        <dbReference type="ARBA" id="ARBA00012939"/>
    </source>
</evidence>
<dbReference type="PANTHER" id="PTHR30524">
    <property type="entry name" value="MANNITOL-1-PHOSPHATE 5-DEHYDROGENASE"/>
    <property type="match status" value="1"/>
</dbReference>
<dbReference type="InterPro" id="IPR013118">
    <property type="entry name" value="Mannitol_DH_C"/>
</dbReference>
<dbReference type="NCBIfam" id="NF002650">
    <property type="entry name" value="PRK02318.2-2"/>
    <property type="match status" value="1"/>
</dbReference>
<evidence type="ECO:0000256" key="3">
    <source>
        <dbReference type="ARBA" id="ARBA00016219"/>
    </source>
</evidence>
<dbReference type="HAMAP" id="MF_00196">
    <property type="entry name" value="Mannitol_dehydrog"/>
    <property type="match status" value="1"/>
</dbReference>
<keyword evidence="5 7" id="KW-0520">NAD</keyword>
<dbReference type="Gene3D" id="3.40.50.720">
    <property type="entry name" value="NAD(P)-binding Rossmann-like Domain"/>
    <property type="match status" value="1"/>
</dbReference>
<dbReference type="EC" id="1.1.1.17" evidence="2 7"/>
<dbReference type="NCBIfam" id="NF002652">
    <property type="entry name" value="PRK02318.2-5"/>
    <property type="match status" value="1"/>
</dbReference>
<dbReference type="PRINTS" id="PR00084">
    <property type="entry name" value="MTLDHDRGNASE"/>
</dbReference>
<evidence type="ECO:0000313" key="11">
    <source>
        <dbReference type="Proteomes" id="UP000789833"/>
    </source>
</evidence>
<dbReference type="Gene3D" id="1.10.1040.10">
    <property type="entry name" value="N-(1-d-carboxylethyl)-l-norvaline Dehydrogenase, domain 2"/>
    <property type="match status" value="1"/>
</dbReference>
<dbReference type="InterPro" id="IPR000669">
    <property type="entry name" value="Mannitol_DH"/>
</dbReference>
<evidence type="ECO:0000256" key="6">
    <source>
        <dbReference type="ARBA" id="ARBA00048615"/>
    </source>
</evidence>
<dbReference type="Proteomes" id="UP000789833">
    <property type="component" value="Unassembled WGS sequence"/>
</dbReference>
<evidence type="ECO:0000256" key="5">
    <source>
        <dbReference type="ARBA" id="ARBA00023027"/>
    </source>
</evidence>
<comment type="catalytic activity">
    <reaction evidence="6 7">
        <text>D-mannitol 1-phosphate + NAD(+) = beta-D-fructose 6-phosphate + NADH + H(+)</text>
        <dbReference type="Rhea" id="RHEA:19661"/>
        <dbReference type="ChEBI" id="CHEBI:15378"/>
        <dbReference type="ChEBI" id="CHEBI:57540"/>
        <dbReference type="ChEBI" id="CHEBI:57634"/>
        <dbReference type="ChEBI" id="CHEBI:57945"/>
        <dbReference type="ChEBI" id="CHEBI:61381"/>
        <dbReference type="EC" id="1.1.1.17"/>
    </reaction>
</comment>
<feature type="binding site" evidence="7">
    <location>
        <begin position="3"/>
        <end position="14"/>
    </location>
    <ligand>
        <name>NAD(+)</name>
        <dbReference type="ChEBI" id="CHEBI:57540"/>
    </ligand>
</feature>
<evidence type="ECO:0000256" key="4">
    <source>
        <dbReference type="ARBA" id="ARBA00023002"/>
    </source>
</evidence>
<feature type="domain" description="Mannitol dehydrogenase C-terminal" evidence="9">
    <location>
        <begin position="203"/>
        <end position="378"/>
    </location>
</feature>
<dbReference type="NCBIfam" id="NF002647">
    <property type="entry name" value="PRK02318.1-3"/>
    <property type="match status" value="1"/>
</dbReference>